<feature type="region of interest" description="Disordered" evidence="1">
    <location>
        <begin position="90"/>
        <end position="122"/>
    </location>
</feature>
<accession>A0ABM9E160</accession>
<gene>
    <name evidence="2" type="ORF">MES4922_300072</name>
</gene>
<evidence type="ECO:0000256" key="1">
    <source>
        <dbReference type="SAM" id="MobiDB-lite"/>
    </source>
</evidence>
<name>A0ABM9E160_9HYPH</name>
<dbReference type="Proteomes" id="UP001152604">
    <property type="component" value="Unassembled WGS sequence"/>
</dbReference>
<proteinExistence type="predicted"/>
<evidence type="ECO:0000313" key="3">
    <source>
        <dbReference type="Proteomes" id="UP001152604"/>
    </source>
</evidence>
<evidence type="ECO:0000313" key="2">
    <source>
        <dbReference type="EMBL" id="CAH2402820.1"/>
    </source>
</evidence>
<sequence>MNSPFLTKTGRSKVLSFIRTSIQLNERLSFHESRERRLREICEAHFLLSRNGQFGTDAKLLAGLRPHANRRCVSLQPATEDGLNSIARDETELSQRQSAAFVTPERAWTTAESPRPRGEDAG</sequence>
<protein>
    <submittedName>
        <fullName evidence="2">Uncharacterized protein</fullName>
    </submittedName>
</protein>
<organism evidence="2 3">
    <name type="scientific">Mesorhizobium ventifaucium</name>
    <dbReference type="NCBI Taxonomy" id="666020"/>
    <lineage>
        <taxon>Bacteria</taxon>
        <taxon>Pseudomonadati</taxon>
        <taxon>Pseudomonadota</taxon>
        <taxon>Alphaproteobacteria</taxon>
        <taxon>Hyphomicrobiales</taxon>
        <taxon>Phyllobacteriaceae</taxon>
        <taxon>Mesorhizobium</taxon>
    </lineage>
</organism>
<reference evidence="2" key="1">
    <citation type="submission" date="2022-03" db="EMBL/GenBank/DDBJ databases">
        <authorList>
            <person name="Brunel B."/>
        </authorList>
    </citation>
    <scope>NUCLEOTIDE SEQUENCE</scope>
    <source>
        <strain evidence="2">STM4922sample</strain>
    </source>
</reference>
<dbReference type="EMBL" id="CAKXZS010000024">
    <property type="protein sequence ID" value="CAH2402820.1"/>
    <property type="molecule type" value="Genomic_DNA"/>
</dbReference>
<keyword evidence="3" id="KW-1185">Reference proteome</keyword>
<comment type="caution">
    <text evidence="2">The sequence shown here is derived from an EMBL/GenBank/DDBJ whole genome shotgun (WGS) entry which is preliminary data.</text>
</comment>